<dbReference type="Pfam" id="PF25597">
    <property type="entry name" value="SH3_retrovirus"/>
    <property type="match status" value="1"/>
</dbReference>
<gene>
    <name evidence="5" type="ORF">Tci_144761</name>
</gene>
<evidence type="ECO:0000256" key="2">
    <source>
        <dbReference type="ARBA" id="ARBA00022801"/>
    </source>
</evidence>
<evidence type="ECO:0000259" key="4">
    <source>
        <dbReference type="Pfam" id="PF25597"/>
    </source>
</evidence>
<evidence type="ECO:0000256" key="1">
    <source>
        <dbReference type="ARBA" id="ARBA00022723"/>
    </source>
</evidence>
<dbReference type="InterPro" id="IPR057670">
    <property type="entry name" value="SH3_retrovirus"/>
</dbReference>
<dbReference type="GO" id="GO:0046872">
    <property type="term" value="F:metal ion binding"/>
    <property type="evidence" value="ECO:0007669"/>
    <property type="project" value="UniProtKB-KW"/>
</dbReference>
<feature type="domain" description="Retroviral polymerase SH3-like" evidence="4">
    <location>
        <begin position="92"/>
        <end position="149"/>
    </location>
</feature>
<sequence length="517" mass="57877">MTITSHKTRSNKSLNKKSYCLVVTYDYSRFTWVFFLATKDETSPILKTFITDIENQLSLKNRVLVTTPHNKTPYELLHGKTPSIGFMKPFGCLVIILNTLDSLGKIDGKVDEGFLVGYSVSSKAFKVFNSRTQIVQETLHINFLENKSNVTAREENIQQYVLFLVWSSGSQNPQNTDGDAAFEVKDPEFEGRKPEYKVYVSLSSSAQTKKHEDKTKREAKGKSLVESLTGYRNFSAEFEEFTDNNINEVNAAGNSVPAVGQIFTNSTNTFSAASPSNAAVSPTHRKSLFVDTSKLPDDPNMPELEDITYFDDEKDVAYASLMGFMVYQMDVKSAFLYGTIKEEVCVCQPPGFEDLDYPDKDLCKAFEKLIKDKFQMSSMRELTFFLVLLVKQKPDGIFISQDKYIAEILKKFGLTDGISASIPIDTEKPLLKDSDGEDMDVHTYKSMIGSVMLISWQCKKQTVVATSSTKAEYVAAVAKSSMKSLKRLLHVTNILSAGSLTTPQMVLNSPCLTHIKN</sequence>
<dbReference type="GO" id="GO:0016787">
    <property type="term" value="F:hydrolase activity"/>
    <property type="evidence" value="ECO:0007669"/>
    <property type="project" value="UniProtKB-KW"/>
</dbReference>
<dbReference type="Pfam" id="PF07727">
    <property type="entry name" value="RVT_2"/>
    <property type="match status" value="1"/>
</dbReference>
<dbReference type="InterPro" id="IPR039537">
    <property type="entry name" value="Retrotran_Ty1/copia-like"/>
</dbReference>
<dbReference type="PANTHER" id="PTHR42648:SF32">
    <property type="entry name" value="RIBONUCLEASE H-LIKE DOMAIN, GAG-PRE-INTEGRASE DOMAIN PROTEIN-RELATED"/>
    <property type="match status" value="1"/>
</dbReference>
<dbReference type="InterPro" id="IPR013103">
    <property type="entry name" value="RVT_2"/>
</dbReference>
<proteinExistence type="predicted"/>
<evidence type="ECO:0000259" key="3">
    <source>
        <dbReference type="Pfam" id="PF07727"/>
    </source>
</evidence>
<evidence type="ECO:0000313" key="5">
    <source>
        <dbReference type="EMBL" id="GEV72784.1"/>
    </source>
</evidence>
<feature type="domain" description="Reverse transcriptase Ty1/copia-type" evidence="3">
    <location>
        <begin position="361"/>
        <end position="424"/>
    </location>
</feature>
<dbReference type="EMBL" id="BKCJ010032355">
    <property type="protein sequence ID" value="GEV72784.1"/>
    <property type="molecule type" value="Genomic_DNA"/>
</dbReference>
<accession>A0A699GPF6</accession>
<dbReference type="AlphaFoldDB" id="A0A699GPF6"/>
<name>A0A699GPF6_TANCI</name>
<comment type="caution">
    <text evidence="5">The sequence shown here is derived from an EMBL/GenBank/DDBJ whole genome shotgun (WGS) entry which is preliminary data.</text>
</comment>
<keyword evidence="1" id="KW-0479">Metal-binding</keyword>
<protein>
    <submittedName>
        <fullName evidence="5">Retrovirus-related Pol polyprotein from transposon TNT 1-94</fullName>
    </submittedName>
</protein>
<reference evidence="5" key="1">
    <citation type="journal article" date="2019" name="Sci. Rep.">
        <title>Draft genome of Tanacetum cinerariifolium, the natural source of mosquito coil.</title>
        <authorList>
            <person name="Yamashiro T."/>
            <person name="Shiraishi A."/>
            <person name="Satake H."/>
            <person name="Nakayama K."/>
        </authorList>
    </citation>
    <scope>NUCLEOTIDE SEQUENCE</scope>
</reference>
<keyword evidence="2" id="KW-0378">Hydrolase</keyword>
<dbReference type="PANTHER" id="PTHR42648">
    <property type="entry name" value="TRANSPOSASE, PUTATIVE-RELATED"/>
    <property type="match status" value="1"/>
</dbReference>
<organism evidence="5">
    <name type="scientific">Tanacetum cinerariifolium</name>
    <name type="common">Dalmatian daisy</name>
    <name type="synonym">Chrysanthemum cinerariifolium</name>
    <dbReference type="NCBI Taxonomy" id="118510"/>
    <lineage>
        <taxon>Eukaryota</taxon>
        <taxon>Viridiplantae</taxon>
        <taxon>Streptophyta</taxon>
        <taxon>Embryophyta</taxon>
        <taxon>Tracheophyta</taxon>
        <taxon>Spermatophyta</taxon>
        <taxon>Magnoliopsida</taxon>
        <taxon>eudicotyledons</taxon>
        <taxon>Gunneridae</taxon>
        <taxon>Pentapetalae</taxon>
        <taxon>asterids</taxon>
        <taxon>campanulids</taxon>
        <taxon>Asterales</taxon>
        <taxon>Asteraceae</taxon>
        <taxon>Asteroideae</taxon>
        <taxon>Anthemideae</taxon>
        <taxon>Anthemidinae</taxon>
        <taxon>Tanacetum</taxon>
    </lineage>
</organism>